<name>A0A8H8CKX3_PSICU</name>
<evidence type="ECO:0000256" key="1">
    <source>
        <dbReference type="SAM" id="MobiDB-lite"/>
    </source>
</evidence>
<organism evidence="2">
    <name type="scientific">Psilocybe cubensis</name>
    <name type="common">Psychedelic mushroom</name>
    <name type="synonym">Stropharia cubensis</name>
    <dbReference type="NCBI Taxonomy" id="181762"/>
    <lineage>
        <taxon>Eukaryota</taxon>
        <taxon>Fungi</taxon>
        <taxon>Dikarya</taxon>
        <taxon>Basidiomycota</taxon>
        <taxon>Agaricomycotina</taxon>
        <taxon>Agaricomycetes</taxon>
        <taxon>Agaricomycetidae</taxon>
        <taxon>Agaricales</taxon>
        <taxon>Agaricineae</taxon>
        <taxon>Strophariaceae</taxon>
        <taxon>Psilocybe</taxon>
    </lineage>
</organism>
<dbReference type="EMBL" id="JAFIQS010000006">
    <property type="protein sequence ID" value="KAG5168499.1"/>
    <property type="molecule type" value="Genomic_DNA"/>
</dbReference>
<feature type="region of interest" description="Disordered" evidence="1">
    <location>
        <begin position="1"/>
        <end position="27"/>
    </location>
</feature>
<sequence>MVTRTRNKSKAIDIHNHNPPRIDKMNKVDPEIRQFLDMEAQVDEGVDLEEDESARGSKIPMFWCFMLGSSKRDSED</sequence>
<accession>A0A8H8CKX3</accession>
<proteinExistence type="predicted"/>
<evidence type="ECO:0000313" key="2">
    <source>
        <dbReference type="EMBL" id="KAG5168499.1"/>
    </source>
</evidence>
<dbReference type="AlphaFoldDB" id="A0A8H8CKX3"/>
<reference evidence="2" key="1">
    <citation type="submission" date="2021-02" db="EMBL/GenBank/DDBJ databases">
        <title>Psilocybe cubensis genome.</title>
        <authorList>
            <person name="Mckernan K.J."/>
            <person name="Crawford S."/>
            <person name="Trippe A."/>
            <person name="Kane L.T."/>
            <person name="Mclaughlin S."/>
        </authorList>
    </citation>
    <scope>NUCLEOTIDE SEQUENCE [LARGE SCALE GENOMIC DNA]</scope>
    <source>
        <strain evidence="2">MGC-MH-2018</strain>
    </source>
</reference>
<feature type="compositionally biased region" description="Basic and acidic residues" evidence="1">
    <location>
        <begin position="10"/>
        <end position="27"/>
    </location>
</feature>
<comment type="caution">
    <text evidence="2">The sequence shown here is derived from an EMBL/GenBank/DDBJ whole genome shotgun (WGS) entry which is preliminary data.</text>
</comment>
<gene>
    <name evidence="2" type="ORF">JR316_007099</name>
</gene>
<protein>
    <submittedName>
        <fullName evidence="2">Uncharacterized protein</fullName>
    </submittedName>
</protein>